<dbReference type="AlphaFoldDB" id="A0A327KMN4"/>
<keyword evidence="2" id="KW-1133">Transmembrane helix</keyword>
<feature type="region of interest" description="Disordered" evidence="1">
    <location>
        <begin position="1"/>
        <end position="32"/>
    </location>
</feature>
<evidence type="ECO:0000313" key="4">
    <source>
        <dbReference type="Proteomes" id="UP000248863"/>
    </source>
</evidence>
<dbReference type="RefSeq" id="WP_111356443.1">
    <property type="nucleotide sequence ID" value="NZ_NHSK01000280.1"/>
</dbReference>
<keyword evidence="2" id="KW-0472">Membrane</keyword>
<protein>
    <submittedName>
        <fullName evidence="3">Uncharacterized protein</fullName>
    </submittedName>
</protein>
<proteinExistence type="predicted"/>
<accession>A0A327KMN4</accession>
<gene>
    <name evidence="3" type="ORF">CH338_07140</name>
</gene>
<dbReference type="EMBL" id="NPEU01000049">
    <property type="protein sequence ID" value="RAI40150.1"/>
    <property type="molecule type" value="Genomic_DNA"/>
</dbReference>
<feature type="compositionally biased region" description="Basic and acidic residues" evidence="1">
    <location>
        <begin position="1"/>
        <end position="11"/>
    </location>
</feature>
<keyword evidence="2" id="KW-0812">Transmembrane</keyword>
<organism evidence="3 4">
    <name type="scientific">Rhodoplanes elegans</name>
    <dbReference type="NCBI Taxonomy" id="29408"/>
    <lineage>
        <taxon>Bacteria</taxon>
        <taxon>Pseudomonadati</taxon>
        <taxon>Pseudomonadota</taxon>
        <taxon>Alphaproteobacteria</taxon>
        <taxon>Hyphomicrobiales</taxon>
        <taxon>Nitrobacteraceae</taxon>
        <taxon>Rhodoplanes</taxon>
    </lineage>
</organism>
<keyword evidence="4" id="KW-1185">Reference proteome</keyword>
<evidence type="ECO:0000313" key="3">
    <source>
        <dbReference type="EMBL" id="RAI40150.1"/>
    </source>
</evidence>
<dbReference type="OrthoDB" id="7961356at2"/>
<sequence>MLYHGARDGPRRPGRHRRSNRHDLANNDNGSDTLQRRNLMVVVSWSAGLAAALLVAFALTLVDTRPAVAQGGIVCQYGPASYRRCCAQSYAKKPSLGANARANDIDACMGKGSKASRKKS</sequence>
<comment type="caution">
    <text evidence="3">The sequence shown here is derived from an EMBL/GenBank/DDBJ whole genome shotgun (WGS) entry which is preliminary data.</text>
</comment>
<feature type="transmembrane region" description="Helical" evidence="2">
    <location>
        <begin position="39"/>
        <end position="62"/>
    </location>
</feature>
<evidence type="ECO:0000256" key="2">
    <source>
        <dbReference type="SAM" id="Phobius"/>
    </source>
</evidence>
<name>A0A327KMN4_9BRAD</name>
<evidence type="ECO:0000256" key="1">
    <source>
        <dbReference type="SAM" id="MobiDB-lite"/>
    </source>
</evidence>
<reference evidence="3 4" key="1">
    <citation type="submission" date="2017-07" db="EMBL/GenBank/DDBJ databases">
        <title>Draft Genome Sequences of Select Purple Nonsulfur Bacteria.</title>
        <authorList>
            <person name="Lasarre B."/>
            <person name="Mckinlay J.B."/>
        </authorList>
    </citation>
    <scope>NUCLEOTIDE SEQUENCE [LARGE SCALE GENOMIC DNA]</scope>
    <source>
        <strain evidence="3 4">DSM 11907</strain>
    </source>
</reference>
<dbReference type="Proteomes" id="UP000248863">
    <property type="component" value="Unassembled WGS sequence"/>
</dbReference>